<organism evidence="2">
    <name type="scientific">uncultured Thermomicrobiales bacterium</name>
    <dbReference type="NCBI Taxonomy" id="1645740"/>
    <lineage>
        <taxon>Bacteria</taxon>
        <taxon>Pseudomonadati</taxon>
        <taxon>Thermomicrobiota</taxon>
        <taxon>Thermomicrobia</taxon>
        <taxon>Thermomicrobiales</taxon>
        <taxon>environmental samples</taxon>
    </lineage>
</organism>
<evidence type="ECO:0000313" key="2">
    <source>
        <dbReference type="EMBL" id="CAA9564445.1"/>
    </source>
</evidence>
<feature type="region of interest" description="Disordered" evidence="1">
    <location>
        <begin position="1"/>
        <end position="47"/>
    </location>
</feature>
<proteinExistence type="predicted"/>
<accession>A0A6J4UZ09</accession>
<dbReference type="AlphaFoldDB" id="A0A6J4UZ09"/>
<dbReference type="EMBL" id="CADCWI010000112">
    <property type="protein sequence ID" value="CAA9564445.1"/>
    <property type="molecule type" value="Genomic_DNA"/>
</dbReference>
<reference evidence="2" key="1">
    <citation type="submission" date="2020-02" db="EMBL/GenBank/DDBJ databases">
        <authorList>
            <person name="Meier V. D."/>
        </authorList>
    </citation>
    <scope>NUCLEOTIDE SEQUENCE</scope>
    <source>
        <strain evidence="2">AVDCRST_MAG43</strain>
    </source>
</reference>
<evidence type="ECO:0000256" key="1">
    <source>
        <dbReference type="SAM" id="MobiDB-lite"/>
    </source>
</evidence>
<gene>
    <name evidence="2" type="ORF">AVDCRST_MAG43-2203</name>
</gene>
<feature type="non-terminal residue" evidence="2">
    <location>
        <position position="47"/>
    </location>
</feature>
<protein>
    <submittedName>
        <fullName evidence="2">Uncharacterized protein</fullName>
    </submittedName>
</protein>
<name>A0A6J4UZ09_9BACT</name>
<sequence length="47" mass="4909">MQTVQLRAPERSLEGHSGMSGTLTRDSLLGTAPSPNGVAAPAMRDDK</sequence>